<gene>
    <name evidence="2" type="ORF">DGYR_LOCUS6594</name>
</gene>
<feature type="region of interest" description="Disordered" evidence="1">
    <location>
        <begin position="121"/>
        <end position="149"/>
    </location>
</feature>
<evidence type="ECO:0000313" key="2">
    <source>
        <dbReference type="EMBL" id="CAD5118170.1"/>
    </source>
</evidence>
<dbReference type="EMBL" id="CAJFCJ010000008">
    <property type="protein sequence ID" value="CAD5118170.1"/>
    <property type="molecule type" value="Genomic_DNA"/>
</dbReference>
<dbReference type="Proteomes" id="UP000549394">
    <property type="component" value="Unassembled WGS sequence"/>
</dbReference>
<proteinExistence type="predicted"/>
<organism evidence="2 3">
    <name type="scientific">Dimorphilus gyrociliatus</name>
    <dbReference type="NCBI Taxonomy" id="2664684"/>
    <lineage>
        <taxon>Eukaryota</taxon>
        <taxon>Metazoa</taxon>
        <taxon>Spiralia</taxon>
        <taxon>Lophotrochozoa</taxon>
        <taxon>Annelida</taxon>
        <taxon>Polychaeta</taxon>
        <taxon>Polychaeta incertae sedis</taxon>
        <taxon>Dinophilidae</taxon>
        <taxon>Dimorphilus</taxon>
    </lineage>
</organism>
<sequence>MAKIKVIREYPKYKATLERIIWQSGLKVCSTYAHSMNLCFGNNKQYNLQFYDKCSQIVASLSRGNDSISFHQEKSNIESYGAQRVSYMLIKLPENYFIPSVPNTLRHLCILFNPNESLFQQSKKTNKDKENPEKRVKNRPEGNEKGIQN</sequence>
<dbReference type="AlphaFoldDB" id="A0A7I8VQ09"/>
<reference evidence="2 3" key="1">
    <citation type="submission" date="2020-08" db="EMBL/GenBank/DDBJ databases">
        <authorList>
            <person name="Hejnol A."/>
        </authorList>
    </citation>
    <scope>NUCLEOTIDE SEQUENCE [LARGE SCALE GENOMIC DNA]</scope>
</reference>
<name>A0A7I8VQ09_9ANNE</name>
<comment type="caution">
    <text evidence="2">The sequence shown here is derived from an EMBL/GenBank/DDBJ whole genome shotgun (WGS) entry which is preliminary data.</text>
</comment>
<accession>A0A7I8VQ09</accession>
<keyword evidence="3" id="KW-1185">Reference proteome</keyword>
<evidence type="ECO:0000313" key="3">
    <source>
        <dbReference type="Proteomes" id="UP000549394"/>
    </source>
</evidence>
<feature type="compositionally biased region" description="Basic and acidic residues" evidence="1">
    <location>
        <begin position="125"/>
        <end position="149"/>
    </location>
</feature>
<evidence type="ECO:0000256" key="1">
    <source>
        <dbReference type="SAM" id="MobiDB-lite"/>
    </source>
</evidence>
<protein>
    <submittedName>
        <fullName evidence="2">Uncharacterized protein</fullName>
    </submittedName>
</protein>